<sequence>MKSMPITVRRAIELLGLFFLVWAMAIGRDILAPLLLAFFLSLVLLPLYYFLRKHRFPEVLAIGLNILVMLLVFGVIIWFLVSQTSNLAADLPTIRQNITHHLSTLSAWINAKTNFSPDEQLKFIKEQSDSLLNNGVNMLTGAAGSAVSVIVFFALLPLYTFLLLFYQNLLLRFIFLWFPPESHERVKEALSEIKSIIKSYLTGLLIQVTYMTVLVGGALLLIGIKHALLIGVIFAFLNLIPYVGALIGNIIGVLLTLASSPDLWPIFTVLITIAVAQFLDNNILMPRIVGSKVKINALAVIIGLLIGGKVAGIMGMFLALPVIAVLKIIFDRTNNFQQWGVLLGDERPSHSPMRHPQLRKQDEQVKSQLAAENNIDPPKK</sequence>
<keyword evidence="11" id="KW-1185">Reference proteome</keyword>
<name>A0A5M6D1A7_9BACT</name>
<feature type="transmembrane region" description="Helical" evidence="9">
    <location>
        <begin position="297"/>
        <end position="330"/>
    </location>
</feature>
<keyword evidence="3" id="KW-0813">Transport</keyword>
<feature type="transmembrane region" description="Helical" evidence="9">
    <location>
        <begin position="58"/>
        <end position="81"/>
    </location>
</feature>
<evidence type="ECO:0000256" key="9">
    <source>
        <dbReference type="SAM" id="Phobius"/>
    </source>
</evidence>
<evidence type="ECO:0000256" key="3">
    <source>
        <dbReference type="ARBA" id="ARBA00022448"/>
    </source>
</evidence>
<dbReference type="PANTHER" id="PTHR21716:SF53">
    <property type="entry name" value="PERMEASE PERM-RELATED"/>
    <property type="match status" value="1"/>
</dbReference>
<keyword evidence="5 9" id="KW-0812">Transmembrane</keyword>
<evidence type="ECO:0000256" key="1">
    <source>
        <dbReference type="ARBA" id="ARBA00004651"/>
    </source>
</evidence>
<comment type="similarity">
    <text evidence="2">Belongs to the autoinducer-2 exporter (AI-2E) (TC 2.A.86) family.</text>
</comment>
<evidence type="ECO:0000256" key="5">
    <source>
        <dbReference type="ARBA" id="ARBA00022692"/>
    </source>
</evidence>
<dbReference type="AlphaFoldDB" id="A0A5M6D1A7"/>
<evidence type="ECO:0000256" key="7">
    <source>
        <dbReference type="ARBA" id="ARBA00023136"/>
    </source>
</evidence>
<proteinExistence type="inferred from homology"/>
<keyword evidence="6 9" id="KW-1133">Transmembrane helix</keyword>
<keyword evidence="7 9" id="KW-0472">Membrane</keyword>
<evidence type="ECO:0000313" key="11">
    <source>
        <dbReference type="Proteomes" id="UP000323426"/>
    </source>
</evidence>
<protein>
    <submittedName>
        <fullName evidence="10">AI-2E family transporter</fullName>
    </submittedName>
</protein>
<dbReference type="RefSeq" id="WP_150091679.1">
    <property type="nucleotide sequence ID" value="NZ_VWSF01000022.1"/>
</dbReference>
<dbReference type="GO" id="GO:0005886">
    <property type="term" value="C:plasma membrane"/>
    <property type="evidence" value="ECO:0007669"/>
    <property type="project" value="UniProtKB-SubCell"/>
</dbReference>
<feature type="region of interest" description="Disordered" evidence="8">
    <location>
        <begin position="347"/>
        <end position="380"/>
    </location>
</feature>
<evidence type="ECO:0000256" key="4">
    <source>
        <dbReference type="ARBA" id="ARBA00022475"/>
    </source>
</evidence>
<feature type="transmembrane region" description="Helical" evidence="9">
    <location>
        <begin position="200"/>
        <end position="222"/>
    </location>
</feature>
<feature type="transmembrane region" description="Helical" evidence="9">
    <location>
        <begin position="7"/>
        <end position="25"/>
    </location>
</feature>
<keyword evidence="4" id="KW-1003">Cell membrane</keyword>
<feature type="transmembrane region" description="Helical" evidence="9">
    <location>
        <begin position="229"/>
        <end position="257"/>
    </location>
</feature>
<gene>
    <name evidence="10" type="ORF">F0145_21045</name>
</gene>
<dbReference type="GO" id="GO:0055085">
    <property type="term" value="P:transmembrane transport"/>
    <property type="evidence" value="ECO:0007669"/>
    <property type="project" value="TreeGrafter"/>
</dbReference>
<feature type="transmembrane region" description="Helical" evidence="9">
    <location>
        <begin position="263"/>
        <end position="285"/>
    </location>
</feature>
<comment type="caution">
    <text evidence="10">The sequence shown here is derived from an EMBL/GenBank/DDBJ whole genome shotgun (WGS) entry which is preliminary data.</text>
</comment>
<reference evidence="10 11" key="1">
    <citation type="submission" date="2019-09" db="EMBL/GenBank/DDBJ databases">
        <title>Genome sequence and assembly of Adhaeribacter sp.</title>
        <authorList>
            <person name="Chhetri G."/>
        </authorList>
    </citation>
    <scope>NUCLEOTIDE SEQUENCE [LARGE SCALE GENOMIC DNA]</scope>
    <source>
        <strain evidence="10 11">DK36</strain>
    </source>
</reference>
<comment type="subcellular location">
    <subcellularLocation>
        <location evidence="1">Cell membrane</location>
        <topology evidence="1">Multi-pass membrane protein</topology>
    </subcellularLocation>
</comment>
<dbReference type="Pfam" id="PF01594">
    <property type="entry name" value="AI-2E_transport"/>
    <property type="match status" value="1"/>
</dbReference>
<feature type="transmembrane region" description="Helical" evidence="9">
    <location>
        <begin position="31"/>
        <end position="51"/>
    </location>
</feature>
<evidence type="ECO:0000256" key="8">
    <source>
        <dbReference type="SAM" id="MobiDB-lite"/>
    </source>
</evidence>
<evidence type="ECO:0000313" key="10">
    <source>
        <dbReference type="EMBL" id="KAA5541291.1"/>
    </source>
</evidence>
<dbReference type="Proteomes" id="UP000323426">
    <property type="component" value="Unassembled WGS sequence"/>
</dbReference>
<evidence type="ECO:0000256" key="6">
    <source>
        <dbReference type="ARBA" id="ARBA00022989"/>
    </source>
</evidence>
<dbReference type="InterPro" id="IPR002549">
    <property type="entry name" value="AI-2E-like"/>
</dbReference>
<accession>A0A5M6D1A7</accession>
<feature type="transmembrane region" description="Helical" evidence="9">
    <location>
        <begin position="138"/>
        <end position="156"/>
    </location>
</feature>
<evidence type="ECO:0000256" key="2">
    <source>
        <dbReference type="ARBA" id="ARBA00009773"/>
    </source>
</evidence>
<organism evidence="10 11">
    <name type="scientific">Adhaeribacter rhizoryzae</name>
    <dbReference type="NCBI Taxonomy" id="2607907"/>
    <lineage>
        <taxon>Bacteria</taxon>
        <taxon>Pseudomonadati</taxon>
        <taxon>Bacteroidota</taxon>
        <taxon>Cytophagia</taxon>
        <taxon>Cytophagales</taxon>
        <taxon>Hymenobacteraceae</taxon>
        <taxon>Adhaeribacter</taxon>
    </lineage>
</organism>
<dbReference type="PANTHER" id="PTHR21716">
    <property type="entry name" value="TRANSMEMBRANE PROTEIN"/>
    <property type="match status" value="1"/>
</dbReference>
<dbReference type="EMBL" id="VWSF01000022">
    <property type="protein sequence ID" value="KAA5541291.1"/>
    <property type="molecule type" value="Genomic_DNA"/>
</dbReference>